<feature type="non-terminal residue" evidence="2">
    <location>
        <position position="1"/>
    </location>
</feature>
<gene>
    <name evidence="2" type="ORF">Tci_033210</name>
</gene>
<dbReference type="AlphaFoldDB" id="A0A6L2LL27"/>
<name>A0A6L2LL27_TANCI</name>
<evidence type="ECO:0000256" key="1">
    <source>
        <dbReference type="SAM" id="MobiDB-lite"/>
    </source>
</evidence>
<dbReference type="EMBL" id="BKCJ010004470">
    <property type="protein sequence ID" value="GEU61232.1"/>
    <property type="molecule type" value="Genomic_DNA"/>
</dbReference>
<protein>
    <recommendedName>
        <fullName evidence="3">Zinc knuckle CX2CX4HX4C</fullName>
    </recommendedName>
</protein>
<organism evidence="2">
    <name type="scientific">Tanacetum cinerariifolium</name>
    <name type="common">Dalmatian daisy</name>
    <name type="synonym">Chrysanthemum cinerariifolium</name>
    <dbReference type="NCBI Taxonomy" id="118510"/>
    <lineage>
        <taxon>Eukaryota</taxon>
        <taxon>Viridiplantae</taxon>
        <taxon>Streptophyta</taxon>
        <taxon>Embryophyta</taxon>
        <taxon>Tracheophyta</taxon>
        <taxon>Spermatophyta</taxon>
        <taxon>Magnoliopsida</taxon>
        <taxon>eudicotyledons</taxon>
        <taxon>Gunneridae</taxon>
        <taxon>Pentapetalae</taxon>
        <taxon>asterids</taxon>
        <taxon>campanulids</taxon>
        <taxon>Asterales</taxon>
        <taxon>Asteraceae</taxon>
        <taxon>Asteroideae</taxon>
        <taxon>Anthemideae</taxon>
        <taxon>Anthemidinae</taxon>
        <taxon>Tanacetum</taxon>
    </lineage>
</organism>
<feature type="compositionally biased region" description="Basic and acidic residues" evidence="1">
    <location>
        <begin position="106"/>
        <end position="120"/>
    </location>
</feature>
<feature type="region of interest" description="Disordered" evidence="1">
    <location>
        <begin position="106"/>
        <end position="126"/>
    </location>
</feature>
<comment type="caution">
    <text evidence="2">The sequence shown here is derived from an EMBL/GenBank/DDBJ whole genome shotgun (WGS) entry which is preliminary data.</text>
</comment>
<reference evidence="2" key="1">
    <citation type="journal article" date="2019" name="Sci. Rep.">
        <title>Draft genome of Tanacetum cinerariifolium, the natural source of mosquito coil.</title>
        <authorList>
            <person name="Yamashiro T."/>
            <person name="Shiraishi A."/>
            <person name="Satake H."/>
            <person name="Nakayama K."/>
        </authorList>
    </citation>
    <scope>NUCLEOTIDE SEQUENCE</scope>
</reference>
<evidence type="ECO:0000313" key="2">
    <source>
        <dbReference type="EMBL" id="GEU61232.1"/>
    </source>
</evidence>
<accession>A0A6L2LL27</accession>
<proteinExistence type="predicted"/>
<evidence type="ECO:0008006" key="3">
    <source>
        <dbReference type="Google" id="ProtNLM"/>
    </source>
</evidence>
<sequence length="185" mass="21802">GRGRAEFARVLVEFKVKKGFKEQMDIQYKNKENVVIGTKKVDVEYKWKPDIYSYRMVFGHNEKVCKKLGSVNVEKGNNLGNKDEIGGKIYMRIRKELYGTYRKKDVEKKDKNDNQNKNVEEDNTTQDTSNVRSLVWTVQEEILIAIKKSKDKYVVLEDEEYNEERELRKLWNEVRSTANIVADKP</sequence>